<protein>
    <recommendedName>
        <fullName evidence="1">F-box domain-containing protein</fullName>
    </recommendedName>
</protein>
<sequence length="356" mass="41551">MPMKFNSFPYLVKMNIINQMTFKSIFSASLCSKRTRALIEFCLKKKVKSIKYCFLLEGIQVIVQDESDMSVEVMVEVQAADRSQTYYNQVTMIGNTPQIVVFHKRKSRRGDGQVVIKYGLIYEEYIKRAIVDHVTSLLKHSSPIIRLEVENRERLGTLVPIPGIRSTSVLGVQVDGSVLDRIFKNNESRSAIIRPELIKDFSENSPLFHLPALYCRNSNGFSRTIVERFTGQDLELHGAYFDEEDVLSVLQNWFSGEAYENLKVMHIQAIYPIRRQRIRFDNNDDGERHWSLEPFMFEYESLHHSNVNETMSIDLRRFRPLQRLSDGMMAAYRVSGDVFRFVVWNKTRDEFVEMDQ</sequence>
<dbReference type="Proteomes" id="UP000008068">
    <property type="component" value="Unassembled WGS sequence"/>
</dbReference>
<evidence type="ECO:0000313" key="2">
    <source>
        <dbReference type="EMBL" id="EGT36636.1"/>
    </source>
</evidence>
<evidence type="ECO:0000313" key="3">
    <source>
        <dbReference type="Proteomes" id="UP000008068"/>
    </source>
</evidence>
<name>G0MMA1_CAEBE</name>
<feature type="domain" description="F-box" evidence="1">
    <location>
        <begin position="2"/>
        <end position="50"/>
    </location>
</feature>
<accession>G0MMA1</accession>
<gene>
    <name evidence="2" type="ORF">CAEBREN_09231</name>
</gene>
<dbReference type="PANTHER" id="PTHR21503:SF8">
    <property type="entry name" value="F-BOX ASSOCIATED DOMAIN-CONTAINING PROTEIN-RELATED"/>
    <property type="match status" value="1"/>
</dbReference>
<evidence type="ECO:0000259" key="1">
    <source>
        <dbReference type="PROSITE" id="PS50181"/>
    </source>
</evidence>
<dbReference type="InterPro" id="IPR001810">
    <property type="entry name" value="F-box_dom"/>
</dbReference>
<dbReference type="FunCoup" id="G0MMA1">
    <property type="interactions" value="338"/>
</dbReference>
<organism evidence="3">
    <name type="scientific">Caenorhabditis brenneri</name>
    <name type="common">Nematode worm</name>
    <dbReference type="NCBI Taxonomy" id="135651"/>
    <lineage>
        <taxon>Eukaryota</taxon>
        <taxon>Metazoa</taxon>
        <taxon>Ecdysozoa</taxon>
        <taxon>Nematoda</taxon>
        <taxon>Chromadorea</taxon>
        <taxon>Rhabditida</taxon>
        <taxon>Rhabditina</taxon>
        <taxon>Rhabditomorpha</taxon>
        <taxon>Rhabditoidea</taxon>
        <taxon>Rhabditidae</taxon>
        <taxon>Peloderinae</taxon>
        <taxon>Caenorhabditis</taxon>
    </lineage>
</organism>
<dbReference type="Pfam" id="PF00646">
    <property type="entry name" value="F-box"/>
    <property type="match status" value="1"/>
</dbReference>
<dbReference type="InParanoid" id="G0MMA1"/>
<dbReference type="PANTHER" id="PTHR21503">
    <property type="entry name" value="F-BOX-CONTAINING HYPOTHETICAL PROTEIN C.ELEGANS"/>
    <property type="match status" value="1"/>
</dbReference>
<dbReference type="HOGENOM" id="CLU_040220_0_0_1"/>
<dbReference type="AlphaFoldDB" id="G0MMA1"/>
<dbReference type="PROSITE" id="PS50181">
    <property type="entry name" value="FBOX"/>
    <property type="match status" value="1"/>
</dbReference>
<dbReference type="OrthoDB" id="5910742at2759"/>
<reference evidence="3" key="1">
    <citation type="submission" date="2011-07" db="EMBL/GenBank/DDBJ databases">
        <authorList>
            <consortium name="Caenorhabditis brenneri Sequencing and Analysis Consortium"/>
            <person name="Wilson R.K."/>
        </authorList>
    </citation>
    <scope>NUCLEOTIDE SEQUENCE [LARGE SCALE GENOMIC DNA]</scope>
    <source>
        <strain evidence="3">PB2801</strain>
    </source>
</reference>
<keyword evidence="3" id="KW-1185">Reference proteome</keyword>
<dbReference type="EMBL" id="GL379801">
    <property type="protein sequence ID" value="EGT36636.1"/>
    <property type="molecule type" value="Genomic_DNA"/>
</dbReference>
<proteinExistence type="predicted"/>